<reference evidence="8" key="1">
    <citation type="submission" date="2022-05" db="EMBL/GenBank/DDBJ databases">
        <title>Sphingomonas sp. strain MG17 Genome sequencing and assembly.</title>
        <authorList>
            <person name="Kim I."/>
        </authorList>
    </citation>
    <scope>NUCLEOTIDE SEQUENCE</scope>
    <source>
        <strain evidence="8">MG17</strain>
    </source>
</reference>
<keyword evidence="4 6" id="KW-1133">Transmembrane helix</keyword>
<feature type="transmembrane region" description="Helical" evidence="6">
    <location>
        <begin position="340"/>
        <end position="359"/>
    </location>
</feature>
<evidence type="ECO:0000256" key="4">
    <source>
        <dbReference type="ARBA" id="ARBA00022989"/>
    </source>
</evidence>
<keyword evidence="9" id="KW-1185">Reference proteome</keyword>
<organism evidence="8 9">
    <name type="scientific">Sphingomonas tagetis</name>
    <dbReference type="NCBI Taxonomy" id="2949092"/>
    <lineage>
        <taxon>Bacteria</taxon>
        <taxon>Pseudomonadati</taxon>
        <taxon>Pseudomonadota</taxon>
        <taxon>Alphaproteobacteria</taxon>
        <taxon>Sphingomonadales</taxon>
        <taxon>Sphingomonadaceae</taxon>
        <taxon>Sphingomonas</taxon>
    </lineage>
</organism>
<gene>
    <name evidence="8" type="ORF">M9978_09625</name>
</gene>
<feature type="transmembrane region" description="Helical" evidence="6">
    <location>
        <begin position="307"/>
        <end position="328"/>
    </location>
</feature>
<dbReference type="AlphaFoldDB" id="A0A9X2HLJ6"/>
<dbReference type="InterPro" id="IPR020846">
    <property type="entry name" value="MFS_dom"/>
</dbReference>
<name>A0A9X2HLJ6_9SPHN</name>
<feature type="transmembrane region" description="Helical" evidence="6">
    <location>
        <begin position="371"/>
        <end position="395"/>
    </location>
</feature>
<dbReference type="CDD" id="cd17388">
    <property type="entry name" value="MFS_TetA"/>
    <property type="match status" value="1"/>
</dbReference>
<dbReference type="RefSeq" id="WP_254292816.1">
    <property type="nucleotide sequence ID" value="NZ_JAMLDX010000006.1"/>
</dbReference>
<evidence type="ECO:0000313" key="9">
    <source>
        <dbReference type="Proteomes" id="UP001139451"/>
    </source>
</evidence>
<proteinExistence type="predicted"/>
<dbReference type="Proteomes" id="UP001139451">
    <property type="component" value="Unassembled WGS sequence"/>
</dbReference>
<evidence type="ECO:0000256" key="2">
    <source>
        <dbReference type="ARBA" id="ARBA00022448"/>
    </source>
</evidence>
<keyword evidence="2" id="KW-0813">Transport</keyword>
<feature type="transmembrane region" description="Helical" evidence="6">
    <location>
        <begin position="107"/>
        <end position="124"/>
    </location>
</feature>
<dbReference type="PANTHER" id="PTHR23504">
    <property type="entry name" value="MAJOR FACILITATOR SUPERFAMILY DOMAIN-CONTAINING PROTEIN 10"/>
    <property type="match status" value="1"/>
</dbReference>
<feature type="transmembrane region" description="Helical" evidence="6">
    <location>
        <begin position="49"/>
        <end position="66"/>
    </location>
</feature>
<feature type="transmembrane region" description="Helical" evidence="6">
    <location>
        <begin position="252"/>
        <end position="271"/>
    </location>
</feature>
<keyword evidence="3 6" id="KW-0812">Transmembrane</keyword>
<feature type="transmembrane region" description="Helical" evidence="6">
    <location>
        <begin position="7"/>
        <end position="29"/>
    </location>
</feature>
<feature type="transmembrane region" description="Helical" evidence="6">
    <location>
        <begin position="164"/>
        <end position="184"/>
    </location>
</feature>
<evidence type="ECO:0000256" key="1">
    <source>
        <dbReference type="ARBA" id="ARBA00004141"/>
    </source>
</evidence>
<dbReference type="InterPro" id="IPR011701">
    <property type="entry name" value="MFS"/>
</dbReference>
<accession>A0A9X2HLJ6</accession>
<dbReference type="PROSITE" id="PS50850">
    <property type="entry name" value="MFS"/>
    <property type="match status" value="1"/>
</dbReference>
<feature type="transmembrane region" description="Helical" evidence="6">
    <location>
        <begin position="136"/>
        <end position="158"/>
    </location>
</feature>
<dbReference type="EMBL" id="JAMLDX010000006">
    <property type="protein sequence ID" value="MCP3730686.1"/>
    <property type="molecule type" value="Genomic_DNA"/>
</dbReference>
<evidence type="ECO:0000256" key="3">
    <source>
        <dbReference type="ARBA" id="ARBA00022692"/>
    </source>
</evidence>
<dbReference type="Gene3D" id="1.20.1250.20">
    <property type="entry name" value="MFS general substrate transporter like domains"/>
    <property type="match status" value="1"/>
</dbReference>
<evidence type="ECO:0000259" key="7">
    <source>
        <dbReference type="PROSITE" id="PS50850"/>
    </source>
</evidence>
<keyword evidence="5 6" id="KW-0472">Membrane</keyword>
<dbReference type="GO" id="GO:0016020">
    <property type="term" value="C:membrane"/>
    <property type="evidence" value="ECO:0007669"/>
    <property type="project" value="UniProtKB-SubCell"/>
</dbReference>
<feature type="domain" description="Major facilitator superfamily (MFS) profile" evidence="7">
    <location>
        <begin position="7"/>
        <end position="398"/>
    </location>
</feature>
<feature type="transmembrane region" description="Helical" evidence="6">
    <location>
        <begin position="204"/>
        <end position="229"/>
    </location>
</feature>
<dbReference type="PANTHER" id="PTHR23504:SF15">
    <property type="entry name" value="MAJOR FACILITATOR SUPERFAMILY (MFS) PROFILE DOMAIN-CONTAINING PROTEIN"/>
    <property type="match status" value="1"/>
</dbReference>
<feature type="transmembrane region" description="Helical" evidence="6">
    <location>
        <begin position="78"/>
        <end position="101"/>
    </location>
</feature>
<dbReference type="PRINTS" id="PR01035">
    <property type="entry name" value="TCRTETA"/>
</dbReference>
<evidence type="ECO:0000313" key="8">
    <source>
        <dbReference type="EMBL" id="MCP3730686.1"/>
    </source>
</evidence>
<dbReference type="InterPro" id="IPR036259">
    <property type="entry name" value="MFS_trans_sf"/>
</dbReference>
<feature type="transmembrane region" description="Helical" evidence="6">
    <location>
        <begin position="283"/>
        <end position="301"/>
    </location>
</feature>
<comment type="subcellular location">
    <subcellularLocation>
        <location evidence="1">Membrane</location>
        <topology evidence="1">Multi-pass membrane protein</topology>
    </subcellularLocation>
</comment>
<dbReference type="SUPFAM" id="SSF103473">
    <property type="entry name" value="MFS general substrate transporter"/>
    <property type="match status" value="1"/>
</dbReference>
<evidence type="ECO:0000256" key="5">
    <source>
        <dbReference type="ARBA" id="ARBA00023136"/>
    </source>
</evidence>
<protein>
    <submittedName>
        <fullName evidence="8">TCR/Tet family MFS transporter</fullName>
    </submittedName>
</protein>
<dbReference type="Pfam" id="PF07690">
    <property type="entry name" value="MFS_1"/>
    <property type="match status" value="2"/>
</dbReference>
<sequence length="413" mass="42865">MTFAHRAVPIALLAVLIDSIGFGIVLPVLPTLIVELTGQNLADATRTGGMLLIVFAVAHFFAGPILGNLGDRYGRRPVLLAAMLIFACDYALMAFAPTIAWLFAGRLIAGIAGAVYGPANAVLADVTPPEKRGATFGLMGAAFGIGFIIGPAIGGLLGDLGPRVPFMAAAGLAAFNATWIFFALPESLKPENRRAFEWKRANPLGAFAPLFGLKGALPLLAVVFIWQLAHQVYPATWAFYAEIAHNWGPREIGWSLAASGVTMAVAQIFITGRAIAALGEVRTVMIGLSVGALVYAGYAFADKGWQVYALIGFGALQALAYPSLNALLSRMVDASNQGALQGGMASIASIAAILGPLSLTQTLAAGAENGFPGAAFLLASALTLVAVVIVVTFLARHHPPAHAPVAERSGDPI</sequence>
<evidence type="ECO:0000256" key="6">
    <source>
        <dbReference type="SAM" id="Phobius"/>
    </source>
</evidence>
<dbReference type="InterPro" id="IPR001958">
    <property type="entry name" value="Tet-R_TetA/multi-R_MdtG-like"/>
</dbReference>
<dbReference type="GO" id="GO:0022857">
    <property type="term" value="F:transmembrane transporter activity"/>
    <property type="evidence" value="ECO:0007669"/>
    <property type="project" value="InterPro"/>
</dbReference>
<comment type="caution">
    <text evidence="8">The sequence shown here is derived from an EMBL/GenBank/DDBJ whole genome shotgun (WGS) entry which is preliminary data.</text>
</comment>